<dbReference type="PROSITE" id="PS51186">
    <property type="entry name" value="GNAT"/>
    <property type="match status" value="1"/>
</dbReference>
<feature type="domain" description="N-acetyltransferase" evidence="1">
    <location>
        <begin position="4"/>
        <end position="162"/>
    </location>
</feature>
<dbReference type="RefSeq" id="WP_268780630.1">
    <property type="nucleotide sequence ID" value="NZ_JAPRAT010000023.1"/>
</dbReference>
<organism evidence="2 3">
    <name type="scientific">Natronobacillus azotifigens</name>
    <dbReference type="NCBI Taxonomy" id="472978"/>
    <lineage>
        <taxon>Bacteria</taxon>
        <taxon>Bacillati</taxon>
        <taxon>Bacillota</taxon>
        <taxon>Bacilli</taxon>
        <taxon>Bacillales</taxon>
        <taxon>Bacillaceae</taxon>
        <taxon>Natronobacillus</taxon>
    </lineage>
</organism>
<dbReference type="PANTHER" id="PTHR42919">
    <property type="entry name" value="N-ALPHA-ACETYLTRANSFERASE"/>
    <property type="match status" value="1"/>
</dbReference>
<dbReference type="Pfam" id="PF00583">
    <property type="entry name" value="Acetyltransf_1"/>
    <property type="match status" value="1"/>
</dbReference>
<dbReference type="PANTHER" id="PTHR42919:SF35">
    <property type="entry name" value="N-ACETYLTRANSFERASE DOMAIN-CONTAINING PROTEIN"/>
    <property type="match status" value="1"/>
</dbReference>
<evidence type="ECO:0000259" key="1">
    <source>
        <dbReference type="PROSITE" id="PS51186"/>
    </source>
</evidence>
<dbReference type="EMBL" id="JAPRAT010000023">
    <property type="protein sequence ID" value="MCZ0703867.1"/>
    <property type="molecule type" value="Genomic_DNA"/>
</dbReference>
<dbReference type="InterPro" id="IPR051556">
    <property type="entry name" value="N-term/lysine_N-AcTrnsfr"/>
</dbReference>
<evidence type="ECO:0000313" key="3">
    <source>
        <dbReference type="Proteomes" id="UP001084197"/>
    </source>
</evidence>
<dbReference type="GO" id="GO:0016747">
    <property type="term" value="F:acyltransferase activity, transferring groups other than amino-acyl groups"/>
    <property type="evidence" value="ECO:0007669"/>
    <property type="project" value="InterPro"/>
</dbReference>
<accession>A0A9J6REU9</accession>
<evidence type="ECO:0000313" key="2">
    <source>
        <dbReference type="EMBL" id="MCZ0703867.1"/>
    </source>
</evidence>
<protein>
    <submittedName>
        <fullName evidence="2">GNAT family N-acetyltransferase</fullName>
    </submittedName>
</protein>
<dbReference type="CDD" id="cd04301">
    <property type="entry name" value="NAT_SF"/>
    <property type="match status" value="1"/>
</dbReference>
<dbReference type="InterPro" id="IPR000182">
    <property type="entry name" value="GNAT_dom"/>
</dbReference>
<gene>
    <name evidence="2" type="ORF">OWO01_11655</name>
</gene>
<dbReference type="Proteomes" id="UP001084197">
    <property type="component" value="Unassembled WGS sequence"/>
</dbReference>
<dbReference type="AlphaFoldDB" id="A0A9J6REU9"/>
<dbReference type="Gene3D" id="3.40.630.30">
    <property type="match status" value="1"/>
</dbReference>
<name>A0A9J6REU9_9BACI</name>
<keyword evidence="3" id="KW-1185">Reference proteome</keyword>
<comment type="caution">
    <text evidence="2">The sequence shown here is derived from an EMBL/GenBank/DDBJ whole genome shotgun (WGS) entry which is preliminary data.</text>
</comment>
<reference evidence="2" key="1">
    <citation type="submission" date="2022-11" db="EMBL/GenBank/DDBJ databases">
        <title>WGS of Natronobacillus azotifigens 24KS-1, an anaerobic diazotrophic haloalkaliphile from soda-rich habitats.</title>
        <authorList>
            <person name="Sorokin D.Y."/>
            <person name="Merkel A.Y."/>
        </authorList>
    </citation>
    <scope>NUCLEOTIDE SEQUENCE</scope>
    <source>
        <strain evidence="2">24KS-1</strain>
    </source>
</reference>
<proteinExistence type="predicted"/>
<dbReference type="InterPro" id="IPR016181">
    <property type="entry name" value="Acyl_CoA_acyltransferase"/>
</dbReference>
<sequence>MEGYTIKVKQTNDYELIAKLNKPVHDLHCALYPERFNTYNFEEMQVLFKELMYNDAFIFLVIYDQEEAVGYAWIEIRNYPENPLIKGYHSIYVHQLSVVAWKRKQGYGTELLRYIEELAKERNIDVVELDYWVDNLVARHFYQKHHFTKKREFVYKKIDGYA</sequence>
<dbReference type="SUPFAM" id="SSF55729">
    <property type="entry name" value="Acyl-CoA N-acyltransferases (Nat)"/>
    <property type="match status" value="1"/>
</dbReference>